<name>T1K9V7_TETUR</name>
<organism evidence="2 3">
    <name type="scientific">Tetranychus urticae</name>
    <name type="common">Two-spotted spider mite</name>
    <dbReference type="NCBI Taxonomy" id="32264"/>
    <lineage>
        <taxon>Eukaryota</taxon>
        <taxon>Metazoa</taxon>
        <taxon>Ecdysozoa</taxon>
        <taxon>Arthropoda</taxon>
        <taxon>Chelicerata</taxon>
        <taxon>Arachnida</taxon>
        <taxon>Acari</taxon>
        <taxon>Acariformes</taxon>
        <taxon>Trombidiformes</taxon>
        <taxon>Prostigmata</taxon>
        <taxon>Eleutherengona</taxon>
        <taxon>Raphignathae</taxon>
        <taxon>Tetranychoidea</taxon>
        <taxon>Tetranychidae</taxon>
        <taxon>Tetranychus</taxon>
    </lineage>
</organism>
<feature type="chain" id="PRO_5004580440" evidence="1">
    <location>
        <begin position="31"/>
        <end position="83"/>
    </location>
</feature>
<feature type="signal peptide" evidence="1">
    <location>
        <begin position="1"/>
        <end position="30"/>
    </location>
</feature>
<accession>T1K9V7</accession>
<dbReference type="AlphaFoldDB" id="T1K9V7"/>
<keyword evidence="1" id="KW-0732">Signal</keyword>
<reference evidence="2" key="2">
    <citation type="submission" date="2015-06" db="UniProtKB">
        <authorList>
            <consortium name="EnsemblMetazoa"/>
        </authorList>
    </citation>
    <scope>IDENTIFICATION</scope>
</reference>
<keyword evidence="3" id="KW-1185">Reference proteome</keyword>
<protein>
    <submittedName>
        <fullName evidence="2">Uncharacterized protein</fullName>
    </submittedName>
</protein>
<dbReference type="Proteomes" id="UP000015104">
    <property type="component" value="Unassembled WGS sequence"/>
</dbReference>
<evidence type="ECO:0000313" key="2">
    <source>
        <dbReference type="EnsemblMetazoa" id="tetur07g06330.1"/>
    </source>
</evidence>
<reference evidence="3" key="1">
    <citation type="submission" date="2011-08" db="EMBL/GenBank/DDBJ databases">
        <authorList>
            <person name="Rombauts S."/>
        </authorList>
    </citation>
    <scope>NUCLEOTIDE SEQUENCE</scope>
    <source>
        <strain evidence="3">London</strain>
    </source>
</reference>
<evidence type="ECO:0000313" key="3">
    <source>
        <dbReference type="Proteomes" id="UP000015104"/>
    </source>
</evidence>
<proteinExistence type="predicted"/>
<dbReference type="HOGENOM" id="CLU_194034_0_0_1"/>
<dbReference type="EnsemblMetazoa" id="tetur07g06330.1">
    <property type="protein sequence ID" value="tetur07g06330.1"/>
    <property type="gene ID" value="tetur07g06330"/>
</dbReference>
<dbReference type="EMBL" id="CAEY01001893">
    <property type="status" value="NOT_ANNOTATED_CDS"/>
    <property type="molecule type" value="Genomic_DNA"/>
</dbReference>
<evidence type="ECO:0000256" key="1">
    <source>
        <dbReference type="SAM" id="SignalP"/>
    </source>
</evidence>
<sequence>MAMKSSIFFVSLSIILSILLVSLQLICCESAPTGVNKIKLVGNKFTIESEQGLVWRANFCEYACNHGDGGPFCRCDFMPFLSS</sequence>